<evidence type="ECO:0000313" key="2">
    <source>
        <dbReference type="Proteomes" id="UP000693970"/>
    </source>
</evidence>
<dbReference type="PANTHER" id="PTHR13271">
    <property type="entry name" value="UNCHARACTERIZED PUTATIVE METHYLTRANSFERASE"/>
    <property type="match status" value="1"/>
</dbReference>
<dbReference type="OrthoDB" id="341421at2759"/>
<evidence type="ECO:0000313" key="1">
    <source>
        <dbReference type="EMBL" id="KAG7351126.1"/>
    </source>
</evidence>
<dbReference type="AlphaFoldDB" id="A0A9K3KWZ5"/>
<dbReference type="GO" id="GO:0016279">
    <property type="term" value="F:protein-lysine N-methyltransferase activity"/>
    <property type="evidence" value="ECO:0007669"/>
    <property type="project" value="TreeGrafter"/>
</dbReference>
<keyword evidence="2" id="KW-1185">Reference proteome</keyword>
<proteinExistence type="predicted"/>
<reference evidence="1" key="2">
    <citation type="submission" date="2021-04" db="EMBL/GenBank/DDBJ databases">
        <authorList>
            <person name="Podell S."/>
        </authorList>
    </citation>
    <scope>NUCLEOTIDE SEQUENCE</scope>
    <source>
        <strain evidence="1">Hildebrandi</strain>
    </source>
</reference>
<comment type="caution">
    <text evidence="1">The sequence shown here is derived from an EMBL/GenBank/DDBJ whole genome shotgun (WGS) entry which is preliminary data.</text>
</comment>
<dbReference type="InterPro" id="IPR050600">
    <property type="entry name" value="SETD3_SETD6_MTase"/>
</dbReference>
<dbReference type="Proteomes" id="UP000693970">
    <property type="component" value="Unassembled WGS sequence"/>
</dbReference>
<protein>
    <submittedName>
        <fullName evidence="1">Uncharacterized protein</fullName>
    </submittedName>
</protein>
<dbReference type="EMBL" id="JAGRRH010000018">
    <property type="protein sequence ID" value="KAG7351126.1"/>
    <property type="molecule type" value="Genomic_DNA"/>
</dbReference>
<organism evidence="1 2">
    <name type="scientific">Nitzschia inconspicua</name>
    <dbReference type="NCBI Taxonomy" id="303405"/>
    <lineage>
        <taxon>Eukaryota</taxon>
        <taxon>Sar</taxon>
        <taxon>Stramenopiles</taxon>
        <taxon>Ochrophyta</taxon>
        <taxon>Bacillariophyta</taxon>
        <taxon>Bacillariophyceae</taxon>
        <taxon>Bacillariophycidae</taxon>
        <taxon>Bacillariales</taxon>
        <taxon>Bacillariaceae</taxon>
        <taxon>Nitzschia</taxon>
    </lineage>
</organism>
<accession>A0A9K3KWZ5</accession>
<name>A0A9K3KWZ5_9STRA</name>
<gene>
    <name evidence="1" type="ORF">IV203_010486</name>
</gene>
<reference evidence="1" key="1">
    <citation type="journal article" date="2021" name="Sci. Rep.">
        <title>Diploid genomic architecture of Nitzschia inconspicua, an elite biomass production diatom.</title>
        <authorList>
            <person name="Oliver A."/>
            <person name="Podell S."/>
            <person name="Pinowska A."/>
            <person name="Traller J.C."/>
            <person name="Smith S.R."/>
            <person name="McClure R."/>
            <person name="Beliaev A."/>
            <person name="Bohutskyi P."/>
            <person name="Hill E.A."/>
            <person name="Rabines A."/>
            <person name="Zheng H."/>
            <person name="Allen L.Z."/>
            <person name="Kuo A."/>
            <person name="Grigoriev I.V."/>
            <person name="Allen A.E."/>
            <person name="Hazlebeck D."/>
            <person name="Allen E.E."/>
        </authorList>
    </citation>
    <scope>NUCLEOTIDE SEQUENCE</scope>
    <source>
        <strain evidence="1">Hildebrandi</strain>
    </source>
</reference>
<sequence length="889" mass="98608">MSTLANVTMSCKQVSDSDVGVMPPFVIACGHQRIIVPKTGNTFPALCVCVPDTNHSCSLVWRSKRDFLLLARSTNNIQFPKAAFQRLTEENVVPWIRRPVEEVFQGSGQTDCEKARREAIQQIDSFHESCFSLPNKYQVKMKKSVWQLDTFLQSTAKQVGRVSSSAHKNAAAAGWATFCRPEDTEGLVSCSSRSSNVVNDDTDVQDRHQSITSPTLQESSRLGQYFASPENSQEVADAAMKFACFNLIDHNSTLPFRYLFVEPSCGHGDILVELLKRLQHHRISPEIVTIVGYDIDPHAIAICQQRKEFLESSYKCCFHWRHGNFLESRKEVFPVGGNRSRLATICLGGPPYTTGAGSSNDIQRNLPILFVQHCQEEWEADCIAFLLPERYRLSSTVSIKFRKLKTVKKPILGIGFLTSESRMPVTKKIPINRMTCGHHQKNNRADDSQFVHHQWESKFNNDNVVETAIFSILARSATMRQDPFLVVTASLASWQCTFTSPLGCSGWNIASTSQRFHHIYKFSLKRPSVFSLLATVEKNPNERSIESSPTDSNDVLSGVAEFERWFAAIPGANRESSIQHDDFGNLRGLTCDSKALSSTKVWMTIPRSVVLQSDFSESDWDAKLSQELWKELQKGPSASTLSGYLALLTQGSSSWRDGGDNVPQSTAPDALRHWSTEEKALLSKSTSGKRLLDLENQQNGIWKSKFDNLNNNTNLTWEQFVWAMEVVHSRAFCGDFGIGAGSSVSTAVTVAAPLVAGIAGFAYYVPFHGQNDAVLLALAAVAAVPSLLNVVKQSTPVAVLLPLIDSANHLEEADSSIEYSSLNDSFTLGGGHKCVVKESSGKPQLYISYGKKKDTELLLNYGFLRGVPSDGDSSTRRRNLAEKFLCNNP</sequence>